<comment type="caution">
    <text evidence="1">The sequence shown here is derived from an EMBL/GenBank/DDBJ whole genome shotgun (WGS) entry which is preliminary data.</text>
</comment>
<sequence>MDWFLWGLEHRHFIEMQSAAAFVSCSENVHTKAARVGCDEVMNPVASALGTQHCWESGEVHRQLSKGGDMMRGEHMGRGKFPRSPKGQGAFFALSVTVVKADVRCGRDSQERFCAPSIHLWAVALVMRWRVP</sequence>
<dbReference type="Proteomes" id="UP000708148">
    <property type="component" value="Unassembled WGS sequence"/>
</dbReference>
<dbReference type="EMBL" id="CAJHUC010000633">
    <property type="protein sequence ID" value="CAD7697267.1"/>
    <property type="molecule type" value="Genomic_DNA"/>
</dbReference>
<protein>
    <submittedName>
        <fullName evidence="1">Uncharacterized protein</fullName>
    </submittedName>
</protein>
<name>A0A8S1IQM7_9CHLO</name>
<proteinExistence type="predicted"/>
<evidence type="ECO:0000313" key="1">
    <source>
        <dbReference type="EMBL" id="CAD7697267.1"/>
    </source>
</evidence>
<organism evidence="1 2">
    <name type="scientific">Ostreobium quekettii</name>
    <dbReference type="NCBI Taxonomy" id="121088"/>
    <lineage>
        <taxon>Eukaryota</taxon>
        <taxon>Viridiplantae</taxon>
        <taxon>Chlorophyta</taxon>
        <taxon>core chlorophytes</taxon>
        <taxon>Ulvophyceae</taxon>
        <taxon>TCBD clade</taxon>
        <taxon>Bryopsidales</taxon>
        <taxon>Ostreobineae</taxon>
        <taxon>Ostreobiaceae</taxon>
        <taxon>Ostreobium</taxon>
    </lineage>
</organism>
<dbReference type="AlphaFoldDB" id="A0A8S1IQM7"/>
<accession>A0A8S1IQM7</accession>
<keyword evidence="2" id="KW-1185">Reference proteome</keyword>
<evidence type="ECO:0000313" key="2">
    <source>
        <dbReference type="Proteomes" id="UP000708148"/>
    </source>
</evidence>
<reference evidence="1" key="1">
    <citation type="submission" date="2020-12" db="EMBL/GenBank/DDBJ databases">
        <authorList>
            <person name="Iha C."/>
        </authorList>
    </citation>
    <scope>NUCLEOTIDE SEQUENCE</scope>
</reference>
<gene>
    <name evidence="1" type="ORF">OSTQU699_LOCUS2628</name>
</gene>